<protein>
    <submittedName>
        <fullName evidence="2">Uncharacterized protein</fullName>
    </submittedName>
</protein>
<evidence type="ECO:0000313" key="3">
    <source>
        <dbReference type="Proteomes" id="UP000308838"/>
    </source>
</evidence>
<dbReference type="Proteomes" id="UP000308838">
    <property type="component" value="Unassembled WGS sequence"/>
</dbReference>
<feature type="signal peptide" evidence="1">
    <location>
        <begin position="1"/>
        <end position="19"/>
    </location>
</feature>
<keyword evidence="3" id="KW-1185">Reference proteome</keyword>
<reference evidence="2 3" key="1">
    <citation type="submission" date="2018-05" db="EMBL/GenBank/DDBJ databases">
        <title>Novel Campyloabacter and Helicobacter Species and Strains.</title>
        <authorList>
            <person name="Mannion A.J."/>
            <person name="Shen Z."/>
            <person name="Fox J.G."/>
        </authorList>
    </citation>
    <scope>NUCLEOTIDE SEQUENCE [LARGE SCALE GENOMIC DNA]</scope>
    <source>
        <strain evidence="3">MIT17-664</strain>
    </source>
</reference>
<dbReference type="EMBL" id="NXLZ01000006">
    <property type="protein sequence ID" value="TKX30933.1"/>
    <property type="molecule type" value="Genomic_DNA"/>
</dbReference>
<name>A0A4U7BGQ7_9BACT</name>
<sequence>MRKIALIALAIFGATSAFAWGNPYLTPAQNMQNYKLCLNTKANGTKQQKILARWACLTYYGIDTNPEG</sequence>
<accession>A0A4U7BGQ7</accession>
<dbReference type="AlphaFoldDB" id="A0A4U7BGQ7"/>
<gene>
    <name evidence="2" type="ORF">CQA69_04325</name>
</gene>
<evidence type="ECO:0000256" key="1">
    <source>
        <dbReference type="SAM" id="SignalP"/>
    </source>
</evidence>
<dbReference type="OrthoDB" id="5356050at2"/>
<keyword evidence="1" id="KW-0732">Signal</keyword>
<comment type="caution">
    <text evidence="2">The sequence shown here is derived from an EMBL/GenBank/DDBJ whole genome shotgun (WGS) entry which is preliminary data.</text>
</comment>
<organism evidence="2 3">
    <name type="scientific">Campylobacter estrildidarum</name>
    <dbReference type="NCBI Taxonomy" id="2510189"/>
    <lineage>
        <taxon>Bacteria</taxon>
        <taxon>Pseudomonadati</taxon>
        <taxon>Campylobacterota</taxon>
        <taxon>Epsilonproteobacteria</taxon>
        <taxon>Campylobacterales</taxon>
        <taxon>Campylobacteraceae</taxon>
        <taxon>Campylobacter</taxon>
    </lineage>
</organism>
<evidence type="ECO:0000313" key="2">
    <source>
        <dbReference type="EMBL" id="TKX30933.1"/>
    </source>
</evidence>
<feature type="chain" id="PRO_5020448539" evidence="1">
    <location>
        <begin position="20"/>
        <end position="68"/>
    </location>
</feature>
<proteinExistence type="predicted"/>
<dbReference type="RefSeq" id="WP_137620579.1">
    <property type="nucleotide sequence ID" value="NZ_NXLZ01000006.1"/>
</dbReference>